<keyword evidence="1" id="KW-1133">Transmembrane helix</keyword>
<protein>
    <submittedName>
        <fullName evidence="2">Uncharacterized protein</fullName>
    </submittedName>
</protein>
<feature type="transmembrane region" description="Helical" evidence="1">
    <location>
        <begin position="179"/>
        <end position="200"/>
    </location>
</feature>
<sequence>MGYPYGPQQGQDPYAGQGYAQPGYAPDPYGGQPGYAQPYGAPVQNGYAAPAYGAAPYPYVPGYGEPRAGGGTAITAAVLALLLSLLGLTLMGIALAVILGSDAASASETEFRGAVTAAMLVGAVPCLLLLLGSILLFRRKTAGRVLLIVLSGLSLVFSLLSTVLPLVTGNGAAGEEATFVLIGGAVSGAVPLLIFLLAVAPSTGRWIRAGRSIGYQQYPQY</sequence>
<keyword evidence="1" id="KW-0472">Membrane</keyword>
<name>A0A2N3VAA0_9NOCA</name>
<organism evidence="2 3">
    <name type="scientific">Nocardia fluminea</name>
    <dbReference type="NCBI Taxonomy" id="134984"/>
    <lineage>
        <taxon>Bacteria</taxon>
        <taxon>Bacillati</taxon>
        <taxon>Actinomycetota</taxon>
        <taxon>Actinomycetes</taxon>
        <taxon>Mycobacteriales</taxon>
        <taxon>Nocardiaceae</taxon>
        <taxon>Nocardia</taxon>
    </lineage>
</organism>
<gene>
    <name evidence="2" type="ORF">ATK86_2889</name>
</gene>
<feature type="transmembrane region" description="Helical" evidence="1">
    <location>
        <begin position="144"/>
        <end position="167"/>
    </location>
</feature>
<dbReference type="AlphaFoldDB" id="A0A2N3VAA0"/>
<evidence type="ECO:0000313" key="3">
    <source>
        <dbReference type="Proteomes" id="UP000233766"/>
    </source>
</evidence>
<comment type="caution">
    <text evidence="2">The sequence shown here is derived from an EMBL/GenBank/DDBJ whole genome shotgun (WGS) entry which is preliminary data.</text>
</comment>
<keyword evidence="3" id="KW-1185">Reference proteome</keyword>
<dbReference type="Proteomes" id="UP000233766">
    <property type="component" value="Unassembled WGS sequence"/>
</dbReference>
<feature type="transmembrane region" description="Helical" evidence="1">
    <location>
        <begin position="76"/>
        <end position="99"/>
    </location>
</feature>
<dbReference type="OrthoDB" id="4571904at2"/>
<dbReference type="EMBL" id="PJMW01000002">
    <property type="protein sequence ID" value="PKV78516.1"/>
    <property type="molecule type" value="Genomic_DNA"/>
</dbReference>
<keyword evidence="1" id="KW-0812">Transmembrane</keyword>
<feature type="transmembrane region" description="Helical" evidence="1">
    <location>
        <begin position="111"/>
        <end position="137"/>
    </location>
</feature>
<dbReference type="RefSeq" id="WP_101464943.1">
    <property type="nucleotide sequence ID" value="NZ_PJMW01000002.1"/>
</dbReference>
<evidence type="ECO:0000256" key="1">
    <source>
        <dbReference type="SAM" id="Phobius"/>
    </source>
</evidence>
<reference evidence="2 3" key="1">
    <citation type="submission" date="2017-12" db="EMBL/GenBank/DDBJ databases">
        <title>Sequencing the genomes of 1000 Actinobacteria strains.</title>
        <authorList>
            <person name="Klenk H.-P."/>
        </authorList>
    </citation>
    <scope>NUCLEOTIDE SEQUENCE [LARGE SCALE GENOMIC DNA]</scope>
    <source>
        <strain evidence="2 3">DSM 44489</strain>
    </source>
</reference>
<accession>A0A2N3VAA0</accession>
<evidence type="ECO:0000313" key="2">
    <source>
        <dbReference type="EMBL" id="PKV78516.1"/>
    </source>
</evidence>
<proteinExistence type="predicted"/>